<evidence type="ECO:0000313" key="1">
    <source>
        <dbReference type="EMBL" id="KAB3529191.1"/>
    </source>
</evidence>
<dbReference type="Gene3D" id="1.20.1260.10">
    <property type="match status" value="1"/>
</dbReference>
<dbReference type="InterPro" id="IPR012347">
    <property type="entry name" value="Ferritin-like"/>
</dbReference>
<organism evidence="1 2">
    <name type="scientific">Alkaliphilus serpentinus</name>
    <dbReference type="NCBI Taxonomy" id="1482731"/>
    <lineage>
        <taxon>Bacteria</taxon>
        <taxon>Bacillati</taxon>
        <taxon>Bacillota</taxon>
        <taxon>Clostridia</taxon>
        <taxon>Peptostreptococcales</taxon>
        <taxon>Natronincolaceae</taxon>
        <taxon>Alkaliphilus</taxon>
    </lineage>
</organism>
<dbReference type="AlphaFoldDB" id="A0A833HN46"/>
<comment type="caution">
    <text evidence="1">The sequence shown here is derived from an EMBL/GenBank/DDBJ whole genome shotgun (WGS) entry which is preliminary data.</text>
</comment>
<dbReference type="EMBL" id="WBZB01000036">
    <property type="protein sequence ID" value="KAB3529191.1"/>
    <property type="molecule type" value="Genomic_DNA"/>
</dbReference>
<keyword evidence="1" id="KW-0946">Virion</keyword>
<keyword evidence="1" id="KW-0167">Capsid protein</keyword>
<dbReference type="OrthoDB" id="1913674at2"/>
<keyword evidence="2" id="KW-1185">Reference proteome</keyword>
<gene>
    <name evidence="1" type="ORF">F8153_10065</name>
</gene>
<name>A0A833HN46_9FIRM</name>
<protein>
    <submittedName>
        <fullName evidence="1">Spore coat protein</fullName>
    </submittedName>
</protein>
<proteinExistence type="predicted"/>
<dbReference type="Proteomes" id="UP000465601">
    <property type="component" value="Unassembled WGS sequence"/>
</dbReference>
<accession>A0A833HN46</accession>
<evidence type="ECO:0000313" key="2">
    <source>
        <dbReference type="Proteomes" id="UP000465601"/>
    </source>
</evidence>
<reference evidence="1 2" key="1">
    <citation type="submission" date="2019-10" db="EMBL/GenBank/DDBJ databases">
        <title>Alkaliphilus serpentinus sp. nov. and Alkaliphilus pronyensis sp. nov., two novel anaerobic alkaliphilic species isolated from the serpentinized-hosted hydrothermal field of the Prony Bay (New Caledonia).</title>
        <authorList>
            <person name="Postec A."/>
        </authorList>
    </citation>
    <scope>NUCLEOTIDE SEQUENCE [LARGE SCALE GENOMIC DNA]</scope>
    <source>
        <strain evidence="1 2">LacT</strain>
    </source>
</reference>
<sequence length="79" mass="8973">MAPREAFEIHELLTHKNIACTKSSVMAALVKDEALKEILQQDFKMGQNHIRDLRNLLLKSELTNVKTSNTQDMGGTIRH</sequence>